<sequence length="63" mass="6511">MVDAGPESEMGRNSSAIGAFKHALRLLGVFAHGTTAAPQIQLGDASVALVEERLRGAGLLPVR</sequence>
<dbReference type="STRING" id="467200.SSRG_00864"/>
<dbReference type="HOGENOM" id="CLU_2883988_0_0_11"/>
<gene>
    <name evidence="1" type="ORF">SSRG_00864</name>
</gene>
<evidence type="ECO:0000313" key="2">
    <source>
        <dbReference type="Proteomes" id="UP000002968"/>
    </source>
</evidence>
<proteinExistence type="predicted"/>
<evidence type="ECO:0000313" key="1">
    <source>
        <dbReference type="EMBL" id="EFL38060.1"/>
    </source>
</evidence>
<reference evidence="1" key="1">
    <citation type="submission" date="2009-02" db="EMBL/GenBank/DDBJ databases">
        <title>Annotation of Streptomyces griseoflavus strain Tu4000.</title>
        <authorList>
            <consortium name="The Broad Institute Genome Sequencing Platform"/>
            <consortium name="Broad Institute Microbial Sequencing Center"/>
            <person name="Fischbach M."/>
            <person name="Godfrey P."/>
            <person name="Ward D."/>
            <person name="Young S."/>
            <person name="Zeng Q."/>
            <person name="Koehrsen M."/>
            <person name="Alvarado L."/>
            <person name="Berlin A.M."/>
            <person name="Bochicchio J."/>
            <person name="Borenstein D."/>
            <person name="Chapman S.B."/>
            <person name="Chen Z."/>
            <person name="Engels R."/>
            <person name="Freedman E."/>
            <person name="Gellesch M."/>
            <person name="Goldberg J."/>
            <person name="Griggs A."/>
            <person name="Gujja S."/>
            <person name="Heilman E.R."/>
            <person name="Heiman D.I."/>
            <person name="Hepburn T.A."/>
            <person name="Howarth C."/>
            <person name="Jen D."/>
            <person name="Larson L."/>
            <person name="Lewis B."/>
            <person name="Mehta T."/>
            <person name="Park D."/>
            <person name="Pearson M."/>
            <person name="Richards J."/>
            <person name="Roberts A."/>
            <person name="Saif S."/>
            <person name="Shea T.D."/>
            <person name="Shenoy N."/>
            <person name="Sisk P."/>
            <person name="Stolte C."/>
            <person name="Sykes S.N."/>
            <person name="Thomson T."/>
            <person name="Walk T."/>
            <person name="White J."/>
            <person name="Yandava C."/>
            <person name="Straight P."/>
            <person name="Clardy J."/>
            <person name="Hung D."/>
            <person name="Kolter R."/>
            <person name="Mekalanos J."/>
            <person name="Walker S."/>
            <person name="Walsh C.T."/>
            <person name="Wieland-Brown L.C."/>
            <person name="Haas B."/>
            <person name="Nusbaum C."/>
            <person name="Birren B."/>
        </authorList>
    </citation>
    <scope>NUCLEOTIDE SEQUENCE [LARGE SCALE GENOMIC DNA]</scope>
    <source>
        <strain evidence="1">Tu4000</strain>
    </source>
</reference>
<dbReference type="AlphaFoldDB" id="D9XM58"/>
<dbReference type="eggNOG" id="COG0329">
    <property type="taxonomic scope" value="Bacteria"/>
</dbReference>
<keyword evidence="2" id="KW-1185">Reference proteome</keyword>
<organism evidence="1 2">
    <name type="scientific">Streptomyces griseoflavus Tu4000</name>
    <dbReference type="NCBI Taxonomy" id="467200"/>
    <lineage>
        <taxon>Bacteria</taxon>
        <taxon>Bacillati</taxon>
        <taxon>Actinomycetota</taxon>
        <taxon>Actinomycetes</taxon>
        <taxon>Kitasatosporales</taxon>
        <taxon>Streptomycetaceae</taxon>
        <taxon>Streptomyces</taxon>
    </lineage>
</organism>
<name>D9XM58_9ACTN</name>
<protein>
    <submittedName>
        <fullName evidence="1">Uncharacterized protein</fullName>
    </submittedName>
</protein>
<accession>D9XM58</accession>
<dbReference type="EMBL" id="GG657758">
    <property type="protein sequence ID" value="EFL38060.1"/>
    <property type="molecule type" value="Genomic_DNA"/>
</dbReference>
<dbReference type="Proteomes" id="UP000002968">
    <property type="component" value="Unassembled WGS sequence"/>
</dbReference>